<evidence type="ECO:0000256" key="3">
    <source>
        <dbReference type="ARBA" id="ARBA00022741"/>
    </source>
</evidence>
<dbReference type="AlphaFoldDB" id="A0A0R3WE13"/>
<dbReference type="InterPro" id="IPR000719">
    <property type="entry name" value="Prot_kinase_dom"/>
</dbReference>
<dbReference type="SMART" id="SM00220">
    <property type="entry name" value="S_TKc"/>
    <property type="match status" value="1"/>
</dbReference>
<evidence type="ECO:0000313" key="8">
    <source>
        <dbReference type="WBParaSite" id="TASK_0000903401-mRNA-1"/>
    </source>
</evidence>
<name>A0A0R3WE13_TAEAS</name>
<dbReference type="WBParaSite" id="TASK_0000903401-mRNA-1">
    <property type="protein sequence ID" value="TASK_0000903401-mRNA-1"/>
    <property type="gene ID" value="TASK_0000903401"/>
</dbReference>
<feature type="domain" description="AGC-kinase C-terminal" evidence="7">
    <location>
        <begin position="253"/>
        <end position="359"/>
    </location>
</feature>
<dbReference type="GO" id="GO:0005524">
    <property type="term" value="F:ATP binding"/>
    <property type="evidence" value="ECO:0007669"/>
    <property type="project" value="UniProtKB-KW"/>
</dbReference>
<keyword evidence="2" id="KW-0808">Transferase</keyword>
<dbReference type="SUPFAM" id="SSF56112">
    <property type="entry name" value="Protein kinase-like (PK-like)"/>
    <property type="match status" value="1"/>
</dbReference>
<proteinExistence type="predicted"/>
<evidence type="ECO:0000256" key="2">
    <source>
        <dbReference type="ARBA" id="ARBA00022679"/>
    </source>
</evidence>
<evidence type="ECO:0000259" key="6">
    <source>
        <dbReference type="PROSITE" id="PS50011"/>
    </source>
</evidence>
<dbReference type="STRING" id="60517.A0A0R3WE13"/>
<keyword evidence="4" id="KW-0418">Kinase</keyword>
<evidence type="ECO:0000256" key="1">
    <source>
        <dbReference type="ARBA" id="ARBA00022527"/>
    </source>
</evidence>
<protein>
    <submittedName>
        <fullName evidence="8">Protein kinase domain-containing protein</fullName>
    </submittedName>
</protein>
<dbReference type="Gene3D" id="3.30.200.20">
    <property type="entry name" value="Phosphorylase Kinase, domain 1"/>
    <property type="match status" value="1"/>
</dbReference>
<dbReference type="PROSITE" id="PS51285">
    <property type="entry name" value="AGC_KINASE_CTER"/>
    <property type="match status" value="1"/>
</dbReference>
<keyword evidence="1" id="KW-0723">Serine/threonine-protein kinase</keyword>
<evidence type="ECO:0000256" key="4">
    <source>
        <dbReference type="ARBA" id="ARBA00022777"/>
    </source>
</evidence>
<dbReference type="InterPro" id="IPR008271">
    <property type="entry name" value="Ser/Thr_kinase_AS"/>
</dbReference>
<dbReference type="PROSITE" id="PS00108">
    <property type="entry name" value="PROTEIN_KINASE_ST"/>
    <property type="match status" value="1"/>
</dbReference>
<dbReference type="PROSITE" id="PS50011">
    <property type="entry name" value="PROTEIN_KINASE_DOM"/>
    <property type="match status" value="1"/>
</dbReference>
<keyword evidence="5" id="KW-0067">ATP-binding</keyword>
<evidence type="ECO:0000259" key="7">
    <source>
        <dbReference type="PROSITE" id="PS51285"/>
    </source>
</evidence>
<accession>A0A0R3WE13</accession>
<dbReference type="InterPro" id="IPR011009">
    <property type="entry name" value="Kinase-like_dom_sf"/>
</dbReference>
<reference evidence="8" key="1">
    <citation type="submission" date="2017-02" db="UniProtKB">
        <authorList>
            <consortium name="WormBaseParasite"/>
        </authorList>
    </citation>
    <scope>IDENTIFICATION</scope>
</reference>
<feature type="domain" description="Protein kinase" evidence="6">
    <location>
        <begin position="12"/>
        <end position="252"/>
    </location>
</feature>
<dbReference type="GO" id="GO:0004674">
    <property type="term" value="F:protein serine/threonine kinase activity"/>
    <property type="evidence" value="ECO:0007669"/>
    <property type="project" value="UniProtKB-KW"/>
</dbReference>
<dbReference type="Pfam" id="PF00069">
    <property type="entry name" value="Pkinase"/>
    <property type="match status" value="1"/>
</dbReference>
<dbReference type="CDD" id="cd00180">
    <property type="entry name" value="PKc"/>
    <property type="match status" value="1"/>
</dbReference>
<dbReference type="PANTHER" id="PTHR24351">
    <property type="entry name" value="RIBOSOMAL PROTEIN S6 KINASE"/>
    <property type="match status" value="1"/>
</dbReference>
<dbReference type="Gene3D" id="1.10.510.10">
    <property type="entry name" value="Transferase(Phosphotransferase) domain 1"/>
    <property type="match status" value="1"/>
</dbReference>
<dbReference type="InterPro" id="IPR000961">
    <property type="entry name" value="AGC-kinase_C"/>
</dbReference>
<evidence type="ECO:0000256" key="5">
    <source>
        <dbReference type="ARBA" id="ARBA00022840"/>
    </source>
</evidence>
<organism evidence="8">
    <name type="scientific">Taenia asiatica</name>
    <name type="common">Asian tapeworm</name>
    <dbReference type="NCBI Taxonomy" id="60517"/>
    <lineage>
        <taxon>Eukaryota</taxon>
        <taxon>Metazoa</taxon>
        <taxon>Spiralia</taxon>
        <taxon>Lophotrochozoa</taxon>
        <taxon>Platyhelminthes</taxon>
        <taxon>Cestoda</taxon>
        <taxon>Eucestoda</taxon>
        <taxon>Cyclophyllidea</taxon>
        <taxon>Taeniidae</taxon>
        <taxon>Taenia</taxon>
    </lineage>
</organism>
<keyword evidence="3" id="KW-0547">Nucleotide-binding</keyword>
<sequence>LRSFNRHASESFDVVKFISRGSYCIVYESIRTTWALKRFYLKRSSAARCALREHDILVRLALADKQSSFIVTLLQSLRIHGDPALVLQKGNLISNFDYLDEKDARFYSCEIICGLEHLHSMGIVHLDIKPTNMLIADSGHLLISDFDRSYDMTQATEPPRRTDFAGTPLFKAPEIRNQIEITTKADIWSLGVLVAAIMYGYAKVEDWLRTFQFTKGCLPNASAPLRQFFKACLTENPKRRLDIGGVKCLEFYRDVSWEDVVACTMEPPYHPSEFDFSAAAENFDLDPYDPLLLNAAQSTHMPMIYKGLRDTRDKNGVRQLVVHIPNHVELAEAGLTPKRIDELFASFNFMNPHYLESFHGFDEKQNVSGDDNALSYSKQTEMAGFLSPPSGAQQLKPYIFSSPT</sequence>